<sequence length="447" mass="52376">MQSNEHNPIAVRISKIAKLWTNARKNKPKARLFQLVCYQEDFILVNGFIQIEASEHGKSPDSFLLFSIDFENENQYIYDFTNEWITSFDRDLQSYPHWNWIEFEELKKEFYTISHKNSNELKDLFIRLLVSFKKFESKKENLIIISLVPKKVSNYENYHLFIKQLLSPILKDYGILLIDFKGKEKHTKLVDNLDTLAVTIDVPDQNMASSYKELATQGNPNDPQVKFRKYLFEIGESASKNDKEQVHYWGKQMLTLTQSTGDPSFWASAHLIYAGFLFQFKDDAKTLRLLDKGILIAEANYQKKPELAGTLIQLYSYKASYYSMTGKKEEAIQNFIKQAQIAENVEMIEQMILANIYALLLIKNDSNHLYQKIIKNSFEKGYHLSDELLKVINFAFITEKYLYINSTNITTSEKHQIEERMQSIYGKEWREYAKKISSSTQPVYENT</sequence>
<protein>
    <recommendedName>
        <fullName evidence="3">Tetratricopeptide repeat protein</fullName>
    </recommendedName>
</protein>
<dbReference type="SUPFAM" id="SSF48452">
    <property type="entry name" value="TPR-like"/>
    <property type="match status" value="1"/>
</dbReference>
<reference evidence="1 2" key="2">
    <citation type="submission" date="2019-05" db="EMBL/GenBank/DDBJ databases">
        <authorList>
            <person name="Ravantti J.J."/>
        </authorList>
    </citation>
    <scope>NUCLEOTIDE SEQUENCE [LARGE SCALE GENOMIC DNA]</scope>
    <source>
        <strain evidence="1 2">B185</strain>
    </source>
</reference>
<dbReference type="EMBL" id="CP010992">
    <property type="protein sequence ID" value="QCV57173.1"/>
    <property type="molecule type" value="Genomic_DNA"/>
</dbReference>
<dbReference type="InterPro" id="IPR011990">
    <property type="entry name" value="TPR-like_helical_dom_sf"/>
</dbReference>
<dbReference type="AlphaFoldDB" id="A0AAJ4DDF5"/>
<gene>
    <name evidence="1" type="ORF">UN65_09650</name>
</gene>
<organism evidence="1 2">
    <name type="scientific">Flavobacterium columnare</name>
    <dbReference type="NCBI Taxonomy" id="996"/>
    <lineage>
        <taxon>Bacteria</taxon>
        <taxon>Pseudomonadati</taxon>
        <taxon>Bacteroidota</taxon>
        <taxon>Flavobacteriia</taxon>
        <taxon>Flavobacteriales</taxon>
        <taxon>Flavobacteriaceae</taxon>
        <taxon>Flavobacterium</taxon>
    </lineage>
</organism>
<evidence type="ECO:0008006" key="3">
    <source>
        <dbReference type="Google" id="ProtNLM"/>
    </source>
</evidence>
<name>A0AAJ4DDF5_9FLAO</name>
<evidence type="ECO:0000313" key="1">
    <source>
        <dbReference type="EMBL" id="QCV57173.1"/>
    </source>
</evidence>
<dbReference type="Proteomes" id="UP000304840">
    <property type="component" value="Chromosome"/>
</dbReference>
<accession>A0AAJ4DDF5</accession>
<reference evidence="2" key="1">
    <citation type="submission" date="2016-03" db="EMBL/GenBank/DDBJ databases">
        <title>Flavobacterium columnare strain B185, complete genome.</title>
        <authorList>
            <person name="Sundberg L.-R."/>
            <person name="Papponen P."/>
            <person name="Laanto E."/>
        </authorList>
    </citation>
    <scope>NUCLEOTIDE SEQUENCE [LARGE SCALE GENOMIC DNA]</scope>
    <source>
        <strain evidence="2">B185</strain>
    </source>
</reference>
<dbReference type="RefSeq" id="WP_065212889.1">
    <property type="nucleotide sequence ID" value="NZ_CP010992.1"/>
</dbReference>
<evidence type="ECO:0000313" key="2">
    <source>
        <dbReference type="Proteomes" id="UP000304840"/>
    </source>
</evidence>
<proteinExistence type="predicted"/>